<evidence type="ECO:0000313" key="2">
    <source>
        <dbReference type="EMBL" id="SDG76976.1"/>
    </source>
</evidence>
<name>A0A1G7WYK1_9BACT</name>
<dbReference type="STRING" id="645274.SAMN04487901_10947"/>
<dbReference type="EMBL" id="FNCQ01000009">
    <property type="protein sequence ID" value="SDG76976.1"/>
    <property type="molecule type" value="Genomic_DNA"/>
</dbReference>
<feature type="chain" id="PRO_5011495146" description="Lipocalin-like domain-containing protein" evidence="1">
    <location>
        <begin position="23"/>
        <end position="192"/>
    </location>
</feature>
<dbReference type="PROSITE" id="PS51257">
    <property type="entry name" value="PROKAR_LIPOPROTEIN"/>
    <property type="match status" value="1"/>
</dbReference>
<sequence>MLQLLKKTVFFILAALSVAACSSSDPEYVDPEAHEKTIQLNEKYGPVLVGTWHFEKIGEKQRYFERLTFQADGTLTGMRKWQKRELVTINGEQVYTDWEDVELGVWEDEDVKQNGTFSGTWKLRYWDPYGDGKQNYLELSAKYDNKDIDFAAYQYNAVFDYADETTLRFKSYYISGENGWMIFQRGEAEPSF</sequence>
<evidence type="ECO:0000313" key="3">
    <source>
        <dbReference type="Proteomes" id="UP000198779"/>
    </source>
</evidence>
<reference evidence="3" key="1">
    <citation type="submission" date="2016-10" db="EMBL/GenBank/DDBJ databases">
        <authorList>
            <person name="Varghese N."/>
            <person name="Submissions S."/>
        </authorList>
    </citation>
    <scope>NUCLEOTIDE SEQUENCE [LARGE SCALE GENOMIC DNA]</scope>
    <source>
        <strain evidence="3">BP1-148</strain>
    </source>
</reference>
<dbReference type="RefSeq" id="WP_091817635.1">
    <property type="nucleotide sequence ID" value="NZ_FNCQ01000009.1"/>
</dbReference>
<feature type="signal peptide" evidence="1">
    <location>
        <begin position="1"/>
        <end position="22"/>
    </location>
</feature>
<accession>A0A1G7WYK1</accession>
<organism evidence="2 3">
    <name type="scientific">Prevotella communis</name>
    <dbReference type="NCBI Taxonomy" id="2913614"/>
    <lineage>
        <taxon>Bacteria</taxon>
        <taxon>Pseudomonadati</taxon>
        <taxon>Bacteroidota</taxon>
        <taxon>Bacteroidia</taxon>
        <taxon>Bacteroidales</taxon>
        <taxon>Prevotellaceae</taxon>
        <taxon>Prevotella</taxon>
    </lineage>
</organism>
<keyword evidence="1" id="KW-0732">Signal</keyword>
<evidence type="ECO:0008006" key="4">
    <source>
        <dbReference type="Google" id="ProtNLM"/>
    </source>
</evidence>
<keyword evidence="3" id="KW-1185">Reference proteome</keyword>
<evidence type="ECO:0000256" key="1">
    <source>
        <dbReference type="SAM" id="SignalP"/>
    </source>
</evidence>
<protein>
    <recommendedName>
        <fullName evidence="4">Lipocalin-like domain-containing protein</fullName>
    </recommendedName>
</protein>
<dbReference type="Proteomes" id="UP000198779">
    <property type="component" value="Unassembled WGS sequence"/>
</dbReference>
<dbReference type="AlphaFoldDB" id="A0A1G7WYK1"/>
<proteinExistence type="predicted"/>
<gene>
    <name evidence="2" type="ORF">SAMN04487901_10947</name>
</gene>